<dbReference type="EnsemblPlants" id="PNT74649">
    <property type="protein sequence ID" value="PNT74649"/>
    <property type="gene ID" value="BRADI_1g19520v3"/>
</dbReference>
<feature type="region of interest" description="Disordered" evidence="1">
    <location>
        <begin position="1"/>
        <end position="26"/>
    </location>
</feature>
<dbReference type="InterPro" id="IPR056623">
    <property type="entry name" value="MLLE_2"/>
</dbReference>
<dbReference type="Gramene" id="PNT74649">
    <property type="protein sequence ID" value="PNT74649"/>
    <property type="gene ID" value="BRADI_1g19520v3"/>
</dbReference>
<feature type="region of interest" description="Disordered" evidence="1">
    <location>
        <begin position="152"/>
        <end position="192"/>
    </location>
</feature>
<feature type="domain" description="MLLE-like" evidence="3">
    <location>
        <begin position="327"/>
        <end position="384"/>
    </location>
</feature>
<feature type="compositionally biased region" description="Basic residues" evidence="1">
    <location>
        <begin position="13"/>
        <end position="22"/>
    </location>
</feature>
<feature type="compositionally biased region" description="Polar residues" evidence="1">
    <location>
        <begin position="1"/>
        <end position="10"/>
    </location>
</feature>
<dbReference type="PANTHER" id="PTHR46250">
    <property type="entry name" value="MYB/SANT-LIKE DNA-BINDING DOMAIN PROTEIN-RELATED"/>
    <property type="match status" value="1"/>
</dbReference>
<dbReference type="OrthoDB" id="618098at2759"/>
<feature type="compositionally biased region" description="Polar residues" evidence="1">
    <location>
        <begin position="181"/>
        <end position="191"/>
    </location>
</feature>
<evidence type="ECO:0000313" key="4">
    <source>
        <dbReference type="EMBL" id="PNT74649.1"/>
    </source>
</evidence>
<reference evidence="5" key="3">
    <citation type="submission" date="2018-08" db="UniProtKB">
        <authorList>
            <consortium name="EnsemblPlants"/>
        </authorList>
    </citation>
    <scope>IDENTIFICATION</scope>
    <source>
        <strain evidence="5">cv. Bd21</strain>
    </source>
</reference>
<organism evidence="4">
    <name type="scientific">Brachypodium distachyon</name>
    <name type="common">Purple false brome</name>
    <name type="synonym">Trachynia distachya</name>
    <dbReference type="NCBI Taxonomy" id="15368"/>
    <lineage>
        <taxon>Eukaryota</taxon>
        <taxon>Viridiplantae</taxon>
        <taxon>Streptophyta</taxon>
        <taxon>Embryophyta</taxon>
        <taxon>Tracheophyta</taxon>
        <taxon>Spermatophyta</taxon>
        <taxon>Magnoliopsida</taxon>
        <taxon>Liliopsida</taxon>
        <taxon>Poales</taxon>
        <taxon>Poaceae</taxon>
        <taxon>BOP clade</taxon>
        <taxon>Pooideae</taxon>
        <taxon>Stipodae</taxon>
        <taxon>Brachypodieae</taxon>
        <taxon>Brachypodium</taxon>
    </lineage>
</organism>
<dbReference type="Pfam" id="PF23950">
    <property type="entry name" value="MLLE_2"/>
    <property type="match status" value="1"/>
</dbReference>
<reference evidence="4" key="2">
    <citation type="submission" date="2017-06" db="EMBL/GenBank/DDBJ databases">
        <title>WGS assembly of Brachypodium distachyon.</title>
        <authorList>
            <consortium name="The International Brachypodium Initiative"/>
            <person name="Lucas S."/>
            <person name="Harmon-Smith M."/>
            <person name="Lail K."/>
            <person name="Tice H."/>
            <person name="Grimwood J."/>
            <person name="Bruce D."/>
            <person name="Barry K."/>
            <person name="Shu S."/>
            <person name="Lindquist E."/>
            <person name="Wang M."/>
            <person name="Pitluck S."/>
            <person name="Vogel J.P."/>
            <person name="Garvin D.F."/>
            <person name="Mockler T.C."/>
            <person name="Schmutz J."/>
            <person name="Rokhsar D."/>
            <person name="Bevan M.W."/>
        </authorList>
    </citation>
    <scope>NUCLEOTIDE SEQUENCE</scope>
    <source>
        <strain evidence="4">Bd21</strain>
    </source>
</reference>
<reference evidence="4 5" key="1">
    <citation type="journal article" date="2010" name="Nature">
        <title>Genome sequencing and analysis of the model grass Brachypodium distachyon.</title>
        <authorList>
            <consortium name="International Brachypodium Initiative"/>
        </authorList>
    </citation>
    <scope>NUCLEOTIDE SEQUENCE [LARGE SCALE GENOMIC DNA]</scope>
    <source>
        <strain evidence="4 5">Bd21</strain>
    </source>
</reference>
<sequence>MTGMDQSESSKIVRGRGRNKRKWTGDEDEELVKALCEVSLDPRFKVEGGGFKNCYSQGIESLLAQRLPGRGIKASPHVDSRLKVLKRKFYSIKDMLASPGFSWDGTRNMIQCEKERYDEYCKENPRARGMYGIPFPHFDTFDAIYGKDRTAREGAEVSEAASADMENGNTSGAGDEDRISTGPSGRSLDTTSRCKRQKKCNYGGKRKRIESNCPPLDMFKDIRGQYHSVTQHVSMMAEAMDLFKDVHGHFQNVVQHSSAMAAAMEGFKDAHGRFQRAAQNVSTAAAAMERFKDAHDHFQSATQNGSTIAAVMECDTDMQQTLTPEEPQRDPKVRAIAEMQKLGFTGGEVVNAASVFAKEPNQMEMFLALPEIYKRGYILQMLNGMLHSPQILQGRHLT</sequence>
<dbReference type="InterPro" id="IPR024752">
    <property type="entry name" value="Myb/SANT-like_dom"/>
</dbReference>
<keyword evidence="6" id="KW-1185">Reference proteome</keyword>
<name>A0A2K2DK44_BRADI</name>
<dbReference type="STRING" id="15368.A0A2K2DK44"/>
<dbReference type="EMBL" id="CM000880">
    <property type="protein sequence ID" value="PNT74649.1"/>
    <property type="molecule type" value="Genomic_DNA"/>
</dbReference>
<evidence type="ECO:0000313" key="6">
    <source>
        <dbReference type="Proteomes" id="UP000008810"/>
    </source>
</evidence>
<evidence type="ECO:0000259" key="2">
    <source>
        <dbReference type="Pfam" id="PF12776"/>
    </source>
</evidence>
<protein>
    <submittedName>
        <fullName evidence="4 5">Uncharacterized protein</fullName>
    </submittedName>
</protein>
<feature type="domain" description="Myb/SANT-like" evidence="2">
    <location>
        <begin position="22"/>
        <end position="120"/>
    </location>
</feature>
<dbReference type="ExpressionAtlas" id="A0A2K2DK44">
    <property type="expression patterns" value="baseline"/>
</dbReference>
<evidence type="ECO:0000256" key="1">
    <source>
        <dbReference type="SAM" id="MobiDB-lite"/>
    </source>
</evidence>
<accession>A0A2K2DK44</accession>
<evidence type="ECO:0000313" key="5">
    <source>
        <dbReference type="EnsemblPlants" id="PNT74649"/>
    </source>
</evidence>
<dbReference type="PANTHER" id="PTHR46250:SF1">
    <property type="entry name" value="OS07G0647600 PROTEIN"/>
    <property type="match status" value="1"/>
</dbReference>
<evidence type="ECO:0000259" key="3">
    <source>
        <dbReference type="Pfam" id="PF23950"/>
    </source>
</evidence>
<dbReference type="AlphaFoldDB" id="A0A2K2DK44"/>
<dbReference type="Proteomes" id="UP000008810">
    <property type="component" value="Chromosome 1"/>
</dbReference>
<proteinExistence type="predicted"/>
<dbReference type="Pfam" id="PF12776">
    <property type="entry name" value="Myb_DNA-bind_3"/>
    <property type="match status" value="1"/>
</dbReference>
<gene>
    <name evidence="5" type="primary">LOC100836505</name>
    <name evidence="4" type="ORF">BRADI_1g19520v3</name>
</gene>